<proteinExistence type="predicted"/>
<dbReference type="PANTHER" id="PTHR37291:SF1">
    <property type="entry name" value="TYPE IV METHYL-DIRECTED RESTRICTION ENZYME ECOKMCRB SUBUNIT"/>
    <property type="match status" value="1"/>
</dbReference>
<evidence type="ECO:0000313" key="2">
    <source>
        <dbReference type="EMBL" id="MCB7481605.1"/>
    </source>
</evidence>
<dbReference type="Gene3D" id="3.40.50.300">
    <property type="entry name" value="P-loop containing nucleotide triphosphate hydrolases"/>
    <property type="match status" value="1"/>
</dbReference>
<dbReference type="GO" id="GO:0016887">
    <property type="term" value="F:ATP hydrolysis activity"/>
    <property type="evidence" value="ECO:0007669"/>
    <property type="project" value="InterPro"/>
</dbReference>
<dbReference type="InterPro" id="IPR027417">
    <property type="entry name" value="P-loop_NTPase"/>
</dbReference>
<keyword evidence="3" id="KW-1185">Reference proteome</keyword>
<sequence length="681" mass="79675">MQYFKMQIRDGSDGKNYVDEVLDDNRITAHIDYAGEQFEKLQYGDVGLIHKGSNPHSLVKVLHKIQDKTKINGTTFGIDYRVEILNFYEDLDSSFPFYDKSFKVGHNGTFSYLNEPKKTRKFIKKWYTYIRQNNIMDNCKLSDNRIQEITTLWKNYRKRIDKNEIDKVRKEIDVLKNGWEIYRRKLIDDSLELQDYTNRKENNHNVPGKYLCNFLERTTKTVFGSSKPPGSAHGFEVKLNDDNSSYFVLNVDPNCSLDKANDYYENNIKPLICEIAKEEDPLLKISLIEDSEYRAKQILRKLAVLNHLDDFLFIYNDTIDILYDEFLMPNENSNLGKNYELRQLLNEIFDIDKTDEVESVLLSWFIWKYSNAKSIVDNKTPNVIFYGPPGTGKTYTVKNNLEFVCQGDQTRYKILQFHPSFTYEDFIEGIKPKGVINGNIKFELVNGIFKQFCIDARKQPEKDFYFVVDEINRANLSTVFGETLMCLESNYRHDLEKENCSNLVKTQYSTLIEDLIADGASQDLAYDYSDVNGARFGVPNNVFFIGMMNDVDKSIDTFDLALRRRFKWIRKDCDYEVIQEETKSEKGNEFENIESYSKACKKLNNYISEELGLGKSYEFGHSFFMKISDIAKKRTITETNIENLFNLYLRPTLKEYLRALFPEKDLDVKLEIALSKFKAAL</sequence>
<dbReference type="RefSeq" id="WP_229340722.1">
    <property type="nucleotide sequence ID" value="NZ_JAJBZG010000005.1"/>
</dbReference>
<protein>
    <submittedName>
        <fullName evidence="2">AAA family ATPase</fullName>
    </submittedName>
</protein>
<dbReference type="InterPro" id="IPR052934">
    <property type="entry name" value="Methyl-DNA_Rec/Restrict_Enz"/>
</dbReference>
<organism evidence="2 3">
    <name type="scientific">Christiangramia sediminis</name>
    <dbReference type="NCBI Taxonomy" id="2881336"/>
    <lineage>
        <taxon>Bacteria</taxon>
        <taxon>Pseudomonadati</taxon>
        <taxon>Bacteroidota</taxon>
        <taxon>Flavobacteriia</taxon>
        <taxon>Flavobacteriales</taxon>
        <taxon>Flavobacteriaceae</taxon>
        <taxon>Christiangramia</taxon>
    </lineage>
</organism>
<dbReference type="SUPFAM" id="SSF52540">
    <property type="entry name" value="P-loop containing nucleoside triphosphate hydrolases"/>
    <property type="match status" value="1"/>
</dbReference>
<dbReference type="PANTHER" id="PTHR37291">
    <property type="entry name" value="5-METHYLCYTOSINE-SPECIFIC RESTRICTION ENZYME B"/>
    <property type="match status" value="1"/>
</dbReference>
<gene>
    <name evidence="2" type="ORF">LGQ90_10070</name>
</gene>
<evidence type="ECO:0000259" key="1">
    <source>
        <dbReference type="Pfam" id="PF07728"/>
    </source>
</evidence>
<dbReference type="EMBL" id="JAJBZG010000005">
    <property type="protein sequence ID" value="MCB7481605.1"/>
    <property type="molecule type" value="Genomic_DNA"/>
</dbReference>
<dbReference type="InterPro" id="IPR011704">
    <property type="entry name" value="ATPase_dyneun-rel_AAA"/>
</dbReference>
<reference evidence="2" key="1">
    <citation type="submission" date="2021-10" db="EMBL/GenBank/DDBJ databases">
        <title>Gramella sp. ASW11-100T, isolated from marine sediment.</title>
        <authorList>
            <person name="Xia C."/>
        </authorList>
    </citation>
    <scope>NUCLEOTIDE SEQUENCE</scope>
    <source>
        <strain evidence="2">ASW11-100</strain>
    </source>
</reference>
<accession>A0A9X1LJU4</accession>
<dbReference type="AlphaFoldDB" id="A0A9X1LJU4"/>
<evidence type="ECO:0000313" key="3">
    <source>
        <dbReference type="Proteomes" id="UP001139414"/>
    </source>
</evidence>
<name>A0A9X1LJU4_9FLAO</name>
<feature type="domain" description="ATPase dynein-related AAA" evidence="1">
    <location>
        <begin position="382"/>
        <end position="566"/>
    </location>
</feature>
<dbReference type="Proteomes" id="UP001139414">
    <property type="component" value="Unassembled WGS sequence"/>
</dbReference>
<comment type="caution">
    <text evidence="2">The sequence shown here is derived from an EMBL/GenBank/DDBJ whole genome shotgun (WGS) entry which is preliminary data.</text>
</comment>
<dbReference type="Pfam" id="PF07728">
    <property type="entry name" value="AAA_5"/>
    <property type="match status" value="1"/>
</dbReference>
<dbReference type="GO" id="GO:0005524">
    <property type="term" value="F:ATP binding"/>
    <property type="evidence" value="ECO:0007669"/>
    <property type="project" value="InterPro"/>
</dbReference>